<feature type="non-terminal residue" evidence="1">
    <location>
        <position position="1"/>
    </location>
</feature>
<reference evidence="1 2" key="1">
    <citation type="journal article" date="2017" name="Int. J. Parasitol.">
        <title>The genome of the protozoan parasite Cystoisospora suis and a reverse vaccinology approach to identify vaccine candidates.</title>
        <authorList>
            <person name="Palmieri N."/>
            <person name="Shrestha A."/>
            <person name="Ruttkowski B."/>
            <person name="Beck T."/>
            <person name="Vogl C."/>
            <person name="Tomley F."/>
            <person name="Blake D.P."/>
            <person name="Joachim A."/>
        </authorList>
    </citation>
    <scope>NUCLEOTIDE SEQUENCE [LARGE SCALE GENOMIC DNA]</scope>
    <source>
        <strain evidence="1 2">Wien I</strain>
    </source>
</reference>
<dbReference type="RefSeq" id="XP_067923631.1">
    <property type="nucleotide sequence ID" value="XM_068064392.1"/>
</dbReference>
<dbReference type="AlphaFoldDB" id="A0A2C6L1Z6"/>
<evidence type="ECO:0000313" key="1">
    <source>
        <dbReference type="EMBL" id="PHJ21952.1"/>
    </source>
</evidence>
<dbReference type="GeneID" id="94427603"/>
<proteinExistence type="predicted"/>
<accession>A0A2C6L1Z6</accession>
<sequence length="83" mass="9362">VRTCTYICYHISVVYIYICRGLVGWGRCFFRYVLVILPYQASRGCVWLKSTQKSSPAKSCGVPRIDDEIAGCDFCSPGNKKTL</sequence>
<keyword evidence="2" id="KW-1185">Reference proteome</keyword>
<dbReference type="Proteomes" id="UP000221165">
    <property type="component" value="Unassembled WGS sequence"/>
</dbReference>
<comment type="caution">
    <text evidence="1">The sequence shown here is derived from an EMBL/GenBank/DDBJ whole genome shotgun (WGS) entry which is preliminary data.</text>
</comment>
<evidence type="ECO:0000313" key="2">
    <source>
        <dbReference type="Proteomes" id="UP000221165"/>
    </source>
</evidence>
<protein>
    <submittedName>
        <fullName evidence="1">Uncharacterized protein</fullName>
    </submittedName>
</protein>
<dbReference type="EMBL" id="MIGC01001934">
    <property type="protein sequence ID" value="PHJ21952.1"/>
    <property type="molecule type" value="Genomic_DNA"/>
</dbReference>
<name>A0A2C6L1Z6_9APIC</name>
<dbReference type="VEuPathDB" id="ToxoDB:CSUI_004199"/>
<organism evidence="1 2">
    <name type="scientific">Cystoisospora suis</name>
    <dbReference type="NCBI Taxonomy" id="483139"/>
    <lineage>
        <taxon>Eukaryota</taxon>
        <taxon>Sar</taxon>
        <taxon>Alveolata</taxon>
        <taxon>Apicomplexa</taxon>
        <taxon>Conoidasida</taxon>
        <taxon>Coccidia</taxon>
        <taxon>Eucoccidiorida</taxon>
        <taxon>Eimeriorina</taxon>
        <taxon>Sarcocystidae</taxon>
        <taxon>Cystoisospora</taxon>
    </lineage>
</organism>
<gene>
    <name evidence="1" type="ORF">CSUI_004199</name>
</gene>